<name>A0A518CCH4_9BACT</name>
<evidence type="ECO:0000256" key="2">
    <source>
        <dbReference type="ARBA" id="ARBA00023015"/>
    </source>
</evidence>
<dbReference type="Gene3D" id="1.10.1740.10">
    <property type="match status" value="1"/>
</dbReference>
<dbReference type="NCBIfam" id="TIGR02937">
    <property type="entry name" value="sigma70-ECF"/>
    <property type="match status" value="1"/>
</dbReference>
<comment type="similarity">
    <text evidence="1">Belongs to the sigma-70 factor family. ECF subfamily.</text>
</comment>
<dbReference type="OrthoDB" id="263480at2"/>
<dbReference type="Gene3D" id="1.10.10.10">
    <property type="entry name" value="Winged helix-like DNA-binding domain superfamily/Winged helix DNA-binding domain"/>
    <property type="match status" value="1"/>
</dbReference>
<dbReference type="InterPro" id="IPR013325">
    <property type="entry name" value="RNA_pol_sigma_r2"/>
</dbReference>
<dbReference type="EMBL" id="CP036289">
    <property type="protein sequence ID" value="QDU76925.1"/>
    <property type="molecule type" value="Genomic_DNA"/>
</dbReference>
<feature type="domain" description="RNA polymerase sigma-70 region 2" evidence="6">
    <location>
        <begin position="19"/>
        <end position="81"/>
    </location>
</feature>
<evidence type="ECO:0000256" key="3">
    <source>
        <dbReference type="ARBA" id="ARBA00023082"/>
    </source>
</evidence>
<keyword evidence="4" id="KW-0238">DNA-binding</keyword>
<evidence type="ECO:0000256" key="1">
    <source>
        <dbReference type="ARBA" id="ARBA00010641"/>
    </source>
</evidence>
<gene>
    <name evidence="7" type="ORF">Pan97_39820</name>
</gene>
<sequence>MAKAEFNPSDDRFTRGIIRRKVKQLMGRAGFTQQDREDLEQDLFVRVLQSLPKFDPDQAHRNKFITTVVERYVANILRNKRAAKRDHQGRISLNVMIEITEEGPTELAQTIGEREHDARLGRHRRGEDELVQLAVDVADVMSTLPDSWQTLLELRKTLTMQAIADEMGVPRTTLNDWMRRIRQRFEKAGMRDYLES</sequence>
<dbReference type="GO" id="GO:0006352">
    <property type="term" value="P:DNA-templated transcription initiation"/>
    <property type="evidence" value="ECO:0007669"/>
    <property type="project" value="InterPro"/>
</dbReference>
<dbReference type="InterPro" id="IPR013324">
    <property type="entry name" value="RNA_pol_sigma_r3/r4-like"/>
</dbReference>
<organism evidence="7 8">
    <name type="scientific">Bremerella volcania</name>
    <dbReference type="NCBI Taxonomy" id="2527984"/>
    <lineage>
        <taxon>Bacteria</taxon>
        <taxon>Pseudomonadati</taxon>
        <taxon>Planctomycetota</taxon>
        <taxon>Planctomycetia</taxon>
        <taxon>Pirellulales</taxon>
        <taxon>Pirellulaceae</taxon>
        <taxon>Bremerella</taxon>
    </lineage>
</organism>
<keyword evidence="3" id="KW-0731">Sigma factor</keyword>
<dbReference type="Pfam" id="PF04542">
    <property type="entry name" value="Sigma70_r2"/>
    <property type="match status" value="1"/>
</dbReference>
<reference evidence="8" key="1">
    <citation type="submission" date="2019-02" db="EMBL/GenBank/DDBJ databases">
        <title>Deep-cultivation of Planctomycetes and their phenomic and genomic characterization uncovers novel biology.</title>
        <authorList>
            <person name="Wiegand S."/>
            <person name="Jogler M."/>
            <person name="Boedeker C."/>
            <person name="Pinto D."/>
            <person name="Vollmers J."/>
            <person name="Rivas-Marin E."/>
            <person name="Kohn T."/>
            <person name="Peeters S.H."/>
            <person name="Heuer A."/>
            <person name="Rast P."/>
            <person name="Oberbeckmann S."/>
            <person name="Bunk B."/>
            <person name="Jeske O."/>
            <person name="Meyerdierks A."/>
            <person name="Storesund J.E."/>
            <person name="Kallscheuer N."/>
            <person name="Luecker S."/>
            <person name="Lage O.M."/>
            <person name="Pohl T."/>
            <person name="Merkel B.J."/>
            <person name="Hornburger P."/>
            <person name="Mueller R.-W."/>
            <person name="Bruemmer F."/>
            <person name="Labrenz M."/>
            <person name="Spormann A.M."/>
            <person name="Op den Camp H."/>
            <person name="Overmann J."/>
            <person name="Amann R."/>
            <person name="Jetten M.S.M."/>
            <person name="Mascher T."/>
            <person name="Medema M.H."/>
            <person name="Devos D.P."/>
            <person name="Kaster A.-K."/>
            <person name="Ovreas L."/>
            <person name="Rohde M."/>
            <person name="Galperin M.Y."/>
            <person name="Jogler C."/>
        </authorList>
    </citation>
    <scope>NUCLEOTIDE SEQUENCE [LARGE SCALE GENOMIC DNA]</scope>
    <source>
        <strain evidence="8">Pan97</strain>
    </source>
</reference>
<dbReference type="GO" id="GO:0003677">
    <property type="term" value="F:DNA binding"/>
    <property type="evidence" value="ECO:0007669"/>
    <property type="project" value="UniProtKB-KW"/>
</dbReference>
<protein>
    <submittedName>
        <fullName evidence="7">RNA polymerase sigma factor RpoE</fullName>
    </submittedName>
</protein>
<evidence type="ECO:0000256" key="5">
    <source>
        <dbReference type="ARBA" id="ARBA00023163"/>
    </source>
</evidence>
<dbReference type="InterPro" id="IPR036388">
    <property type="entry name" value="WH-like_DNA-bd_sf"/>
</dbReference>
<keyword evidence="5" id="KW-0804">Transcription</keyword>
<evidence type="ECO:0000256" key="4">
    <source>
        <dbReference type="ARBA" id="ARBA00023125"/>
    </source>
</evidence>
<dbReference type="Proteomes" id="UP000318626">
    <property type="component" value="Chromosome"/>
</dbReference>
<dbReference type="AlphaFoldDB" id="A0A518CCH4"/>
<evidence type="ECO:0000313" key="7">
    <source>
        <dbReference type="EMBL" id="QDU76925.1"/>
    </source>
</evidence>
<dbReference type="GO" id="GO:0016987">
    <property type="term" value="F:sigma factor activity"/>
    <property type="evidence" value="ECO:0007669"/>
    <property type="project" value="UniProtKB-KW"/>
</dbReference>
<keyword evidence="8" id="KW-1185">Reference proteome</keyword>
<dbReference type="InterPro" id="IPR014284">
    <property type="entry name" value="RNA_pol_sigma-70_dom"/>
</dbReference>
<dbReference type="InterPro" id="IPR039425">
    <property type="entry name" value="RNA_pol_sigma-70-like"/>
</dbReference>
<dbReference type="SUPFAM" id="SSF88659">
    <property type="entry name" value="Sigma3 and sigma4 domains of RNA polymerase sigma factors"/>
    <property type="match status" value="1"/>
</dbReference>
<accession>A0A518CCH4</accession>
<dbReference type="RefSeq" id="WP_144975429.1">
    <property type="nucleotide sequence ID" value="NZ_CP036289.1"/>
</dbReference>
<dbReference type="KEGG" id="bvo:Pan97_39820"/>
<evidence type="ECO:0000313" key="8">
    <source>
        <dbReference type="Proteomes" id="UP000318626"/>
    </source>
</evidence>
<dbReference type="SUPFAM" id="SSF88946">
    <property type="entry name" value="Sigma2 domain of RNA polymerase sigma factors"/>
    <property type="match status" value="1"/>
</dbReference>
<proteinExistence type="inferred from homology"/>
<keyword evidence="2" id="KW-0805">Transcription regulation</keyword>
<evidence type="ECO:0000259" key="6">
    <source>
        <dbReference type="Pfam" id="PF04542"/>
    </source>
</evidence>
<dbReference type="InterPro" id="IPR007627">
    <property type="entry name" value="RNA_pol_sigma70_r2"/>
</dbReference>
<dbReference type="PANTHER" id="PTHR43133">
    <property type="entry name" value="RNA POLYMERASE ECF-TYPE SIGMA FACTO"/>
    <property type="match status" value="1"/>
</dbReference>
<dbReference type="PANTHER" id="PTHR43133:SF8">
    <property type="entry name" value="RNA POLYMERASE SIGMA FACTOR HI_1459-RELATED"/>
    <property type="match status" value="1"/>
</dbReference>